<keyword evidence="4 7" id="KW-0863">Zinc-finger</keyword>
<evidence type="ECO:0000256" key="5">
    <source>
        <dbReference type="ARBA" id="ARBA00022833"/>
    </source>
</evidence>
<keyword evidence="2" id="KW-0479">Metal-binding</keyword>
<evidence type="ECO:0000259" key="8">
    <source>
        <dbReference type="PROSITE" id="PS50157"/>
    </source>
</evidence>
<dbReference type="InterPro" id="IPR050888">
    <property type="entry name" value="ZnF_C2H2-type_TF"/>
</dbReference>
<evidence type="ECO:0000256" key="6">
    <source>
        <dbReference type="ARBA" id="ARBA00023242"/>
    </source>
</evidence>
<proteinExistence type="predicted"/>
<evidence type="ECO:0000313" key="11">
    <source>
        <dbReference type="RefSeq" id="XP_026756032.2"/>
    </source>
</evidence>
<feature type="domain" description="C2H2-type" evidence="8">
    <location>
        <begin position="556"/>
        <end position="583"/>
    </location>
</feature>
<dbReference type="Proteomes" id="UP001652740">
    <property type="component" value="Unplaced"/>
</dbReference>
<dbReference type="PROSITE" id="PS50157">
    <property type="entry name" value="ZINC_FINGER_C2H2_2"/>
    <property type="match status" value="2"/>
</dbReference>
<keyword evidence="6" id="KW-0539">Nucleus</keyword>
<keyword evidence="3" id="KW-0677">Repeat</keyword>
<protein>
    <submittedName>
        <fullName evidence="10 11">Uncharacterized protein LOC113515935</fullName>
    </submittedName>
</protein>
<evidence type="ECO:0000313" key="9">
    <source>
        <dbReference type="Proteomes" id="UP001652740"/>
    </source>
</evidence>
<evidence type="ECO:0000256" key="7">
    <source>
        <dbReference type="PROSITE-ProRule" id="PRU00042"/>
    </source>
</evidence>
<reference evidence="10 11" key="1">
    <citation type="submission" date="2025-05" db="UniProtKB">
        <authorList>
            <consortium name="RefSeq"/>
        </authorList>
    </citation>
    <scope>IDENTIFICATION</scope>
    <source>
        <tissue evidence="10 11">Whole larvae</tissue>
    </source>
</reference>
<keyword evidence="9" id="KW-1185">Reference proteome</keyword>
<dbReference type="RefSeq" id="XP_026756032.2">
    <property type="nucleotide sequence ID" value="XM_026900231.3"/>
</dbReference>
<evidence type="ECO:0000256" key="3">
    <source>
        <dbReference type="ARBA" id="ARBA00022737"/>
    </source>
</evidence>
<dbReference type="PROSITE" id="PS00028">
    <property type="entry name" value="ZINC_FINGER_C2H2_1"/>
    <property type="match status" value="3"/>
</dbReference>
<gene>
    <name evidence="10 11" type="primary">LOC113515935</name>
</gene>
<dbReference type="InterPro" id="IPR036236">
    <property type="entry name" value="Znf_C2H2_sf"/>
</dbReference>
<organism evidence="9 10">
    <name type="scientific">Galleria mellonella</name>
    <name type="common">Greater wax moth</name>
    <dbReference type="NCBI Taxonomy" id="7137"/>
    <lineage>
        <taxon>Eukaryota</taxon>
        <taxon>Metazoa</taxon>
        <taxon>Ecdysozoa</taxon>
        <taxon>Arthropoda</taxon>
        <taxon>Hexapoda</taxon>
        <taxon>Insecta</taxon>
        <taxon>Pterygota</taxon>
        <taxon>Neoptera</taxon>
        <taxon>Endopterygota</taxon>
        <taxon>Lepidoptera</taxon>
        <taxon>Glossata</taxon>
        <taxon>Ditrysia</taxon>
        <taxon>Pyraloidea</taxon>
        <taxon>Pyralidae</taxon>
        <taxon>Galleriinae</taxon>
        <taxon>Galleria</taxon>
    </lineage>
</organism>
<dbReference type="AlphaFoldDB" id="A0A6J1WM31"/>
<dbReference type="SUPFAM" id="SSF57667">
    <property type="entry name" value="beta-beta-alpha zinc fingers"/>
    <property type="match status" value="1"/>
</dbReference>
<dbReference type="GO" id="GO:0005634">
    <property type="term" value="C:nucleus"/>
    <property type="evidence" value="ECO:0007669"/>
    <property type="project" value="UniProtKB-SubCell"/>
</dbReference>
<accession>A0A6J1WM31</accession>
<comment type="subcellular location">
    <subcellularLocation>
        <location evidence="1">Nucleus</location>
    </subcellularLocation>
</comment>
<dbReference type="SMART" id="SM00355">
    <property type="entry name" value="ZnF_C2H2"/>
    <property type="match status" value="3"/>
</dbReference>
<dbReference type="GO" id="GO:0008270">
    <property type="term" value="F:zinc ion binding"/>
    <property type="evidence" value="ECO:0007669"/>
    <property type="project" value="UniProtKB-KW"/>
</dbReference>
<dbReference type="RefSeq" id="XP_026756031.2">
    <property type="nucleotide sequence ID" value="XM_026900230.3"/>
</dbReference>
<feature type="domain" description="C2H2-type" evidence="8">
    <location>
        <begin position="611"/>
        <end position="638"/>
    </location>
</feature>
<evidence type="ECO:0000256" key="2">
    <source>
        <dbReference type="ARBA" id="ARBA00022723"/>
    </source>
</evidence>
<dbReference type="InterPro" id="IPR013087">
    <property type="entry name" value="Znf_C2H2_type"/>
</dbReference>
<dbReference type="PANTHER" id="PTHR24406">
    <property type="entry name" value="TRANSCRIPTIONAL REPRESSOR CTCFL-RELATED"/>
    <property type="match status" value="1"/>
</dbReference>
<dbReference type="KEGG" id="gmw:113515935"/>
<dbReference type="GO" id="GO:0000981">
    <property type="term" value="F:DNA-binding transcription factor activity, RNA polymerase II-specific"/>
    <property type="evidence" value="ECO:0007669"/>
    <property type="project" value="TreeGrafter"/>
</dbReference>
<evidence type="ECO:0000256" key="4">
    <source>
        <dbReference type="ARBA" id="ARBA00022771"/>
    </source>
</evidence>
<sequence length="683" mass="77707">MDKNNYGTYEYLSTNNVDDASNQFFVVQEDGTFLINRQVQYVTQVQDVKEVLDDVQPCTVYDVTQQQFYVDVENSSELISVSDQLIIPPRPNNLYANNFLLPSESITNDTANNHMDQDISDEEYKPNNTQMDIDVDTNINKDINNYYTEITLNDEQYSQLEKKGWILLENSDKIFMLDTMGGLRDISTDEKLIEKLKTDNESYDLKKECSSVKMKNTNKYDKTPHDFPVQQDTVEYVIRCDDDDVQNLPFVITDKEECSTSQQIQSKHYNQILPSVTSATENKEKIKVGKNEQENSENVKIFVMNNDTSDLTNQDNNVLRIKTKLSFKDFPNKIVLGKTVNGKKLVAKVKKKKIGGNEVINSDDNDTNDVIAPTRSKDSCEESSQQSAKSVGLDEMEFTSILEQSLLTGSNEKPLNAKDFEATELLITQLIEMPAFKTSILSAKLCVTKVKQKEDLQGNIIGKSKPTLVTGQIRLINNQWRFVHIPDMLLKHIHAVQSGSNNTDTVTTDTEVLHIHVLETKQKRAESNIVKTAVSVVKINLPQNFNVKTHKTNKIFACAACAALYKSEQGLKDHQKIHCTNNDVGPTSVDVENIKLTNDEYYVENGKEKIYCCMQCNARFKRLSFCKNHIKAHPPKNQIDNQSQENETESQINGIYKCKMCPCTYFHSSTLSKHIVTKHIQVI</sequence>
<dbReference type="Gene3D" id="3.30.160.60">
    <property type="entry name" value="Classic Zinc Finger"/>
    <property type="match status" value="1"/>
</dbReference>
<name>A0A6J1WM31_GALME</name>
<dbReference type="GO" id="GO:0000978">
    <property type="term" value="F:RNA polymerase II cis-regulatory region sequence-specific DNA binding"/>
    <property type="evidence" value="ECO:0007669"/>
    <property type="project" value="TreeGrafter"/>
</dbReference>
<evidence type="ECO:0000313" key="10">
    <source>
        <dbReference type="RefSeq" id="XP_026756031.2"/>
    </source>
</evidence>
<dbReference type="GeneID" id="113515935"/>
<evidence type="ECO:0000256" key="1">
    <source>
        <dbReference type="ARBA" id="ARBA00004123"/>
    </source>
</evidence>
<keyword evidence="5" id="KW-0862">Zinc</keyword>